<dbReference type="InterPro" id="IPR003598">
    <property type="entry name" value="Ig_sub2"/>
</dbReference>
<dbReference type="FunFam" id="2.60.40.10:FF:000032">
    <property type="entry name" value="palladin isoform X1"/>
    <property type="match status" value="1"/>
</dbReference>
<keyword evidence="8" id="KW-1185">Reference proteome</keyword>
<keyword evidence="3" id="KW-1015">Disulfide bond</keyword>
<dbReference type="Pfam" id="PF07679">
    <property type="entry name" value="I-set"/>
    <property type="match status" value="1"/>
</dbReference>
<evidence type="ECO:0000256" key="3">
    <source>
        <dbReference type="ARBA" id="ARBA00023157"/>
    </source>
</evidence>
<dbReference type="InterPro" id="IPR036179">
    <property type="entry name" value="Ig-like_dom_sf"/>
</dbReference>
<gene>
    <name evidence="7" type="ORF">V1264_001388</name>
</gene>
<dbReference type="AlphaFoldDB" id="A0AAN9C1D7"/>
<evidence type="ECO:0000259" key="6">
    <source>
        <dbReference type="PROSITE" id="PS50835"/>
    </source>
</evidence>
<dbReference type="InterPro" id="IPR013783">
    <property type="entry name" value="Ig-like_fold"/>
</dbReference>
<dbReference type="EMBL" id="JBAMIC010000001">
    <property type="protein sequence ID" value="KAK7115542.1"/>
    <property type="molecule type" value="Genomic_DNA"/>
</dbReference>
<feature type="domain" description="Ig-like" evidence="6">
    <location>
        <begin position="183"/>
        <end position="277"/>
    </location>
</feature>
<keyword evidence="1" id="KW-0732">Signal</keyword>
<evidence type="ECO:0000256" key="2">
    <source>
        <dbReference type="ARBA" id="ARBA00022737"/>
    </source>
</evidence>
<dbReference type="PANTHER" id="PTHR12231">
    <property type="entry name" value="CTX-RELATED TYPE I TRANSMEMBRANE PROTEIN"/>
    <property type="match status" value="1"/>
</dbReference>
<dbReference type="GO" id="GO:0043005">
    <property type="term" value="C:neuron projection"/>
    <property type="evidence" value="ECO:0007669"/>
    <property type="project" value="TreeGrafter"/>
</dbReference>
<dbReference type="SMART" id="SM00408">
    <property type="entry name" value="IGc2"/>
    <property type="match status" value="2"/>
</dbReference>
<dbReference type="SMART" id="SM00409">
    <property type="entry name" value="IG"/>
    <property type="match status" value="3"/>
</dbReference>
<dbReference type="InterPro" id="IPR003599">
    <property type="entry name" value="Ig_sub"/>
</dbReference>
<dbReference type="InterPro" id="IPR007110">
    <property type="entry name" value="Ig-like_dom"/>
</dbReference>
<proteinExistence type="predicted"/>
<feature type="domain" description="Ig-like" evidence="6">
    <location>
        <begin position="80"/>
        <end position="172"/>
    </location>
</feature>
<dbReference type="SUPFAM" id="SSF48726">
    <property type="entry name" value="Immunoglobulin"/>
    <property type="match status" value="3"/>
</dbReference>
<feature type="region of interest" description="Disordered" evidence="5">
    <location>
        <begin position="320"/>
        <end position="345"/>
    </location>
</feature>
<dbReference type="Proteomes" id="UP001374579">
    <property type="component" value="Unassembled WGS sequence"/>
</dbReference>
<evidence type="ECO:0000256" key="1">
    <source>
        <dbReference type="ARBA" id="ARBA00022729"/>
    </source>
</evidence>
<evidence type="ECO:0000256" key="5">
    <source>
        <dbReference type="SAM" id="MobiDB-lite"/>
    </source>
</evidence>
<evidence type="ECO:0000313" key="7">
    <source>
        <dbReference type="EMBL" id="KAK7115542.1"/>
    </source>
</evidence>
<sequence length="396" mass="44273">MIVTMCVPGQVVWTDQFSTLLSYQDRRIIDDERLSIERPFTKDWNLHIRKVKHSDQGTYHCQLNTVPVKAKTVNLRVEVPAKIIEHLSTQDVTVQENDQVTLVCNVTGVPTPDVTWYRHVSGQRGVEKQSEFPPGTDKVGVNGEVLVIHNVTRYCGDIYECVAFNGVPPAVNHLIKVEVQFAPEIYLHNKRIGQDEGKETILECTVTAFPHAQAVWTRNGNEIRTLSQKYRLEIYDEDRHTITLSLRMFSIERHDFGTYTCIASNKLGEDSESMILYEYSAHIPTTTTTTPITTTTTTSLLSRNTDASVLRPPYLEPDTPNSIFPRVEGRGHNSKPINTYRPITYPDPRILQQSGEGGSNGKVLQSNMGSGGVSGVASLHCSSIFSVVILCACVLL</sequence>
<dbReference type="InterPro" id="IPR051170">
    <property type="entry name" value="Neural/epithelial_adhesion"/>
</dbReference>
<evidence type="ECO:0000256" key="4">
    <source>
        <dbReference type="ARBA" id="ARBA00023319"/>
    </source>
</evidence>
<dbReference type="Pfam" id="PF13927">
    <property type="entry name" value="Ig_3"/>
    <property type="match status" value="1"/>
</dbReference>
<dbReference type="PROSITE" id="PS50835">
    <property type="entry name" value="IG_LIKE"/>
    <property type="match status" value="2"/>
</dbReference>
<protein>
    <recommendedName>
        <fullName evidence="6">Ig-like domain-containing protein</fullName>
    </recommendedName>
</protein>
<dbReference type="PANTHER" id="PTHR12231:SF253">
    <property type="entry name" value="DPR-INTERACTING PROTEIN ETA, ISOFORM B-RELATED"/>
    <property type="match status" value="1"/>
</dbReference>
<keyword evidence="2" id="KW-0677">Repeat</keyword>
<accession>A0AAN9C1D7</accession>
<name>A0AAN9C1D7_9CAEN</name>
<evidence type="ECO:0000313" key="8">
    <source>
        <dbReference type="Proteomes" id="UP001374579"/>
    </source>
</evidence>
<organism evidence="7 8">
    <name type="scientific">Littorina saxatilis</name>
    <dbReference type="NCBI Taxonomy" id="31220"/>
    <lineage>
        <taxon>Eukaryota</taxon>
        <taxon>Metazoa</taxon>
        <taxon>Spiralia</taxon>
        <taxon>Lophotrochozoa</taxon>
        <taxon>Mollusca</taxon>
        <taxon>Gastropoda</taxon>
        <taxon>Caenogastropoda</taxon>
        <taxon>Littorinimorpha</taxon>
        <taxon>Littorinoidea</taxon>
        <taxon>Littorinidae</taxon>
        <taxon>Littorina</taxon>
    </lineage>
</organism>
<keyword evidence="4" id="KW-0393">Immunoglobulin domain</keyword>
<comment type="caution">
    <text evidence="7">The sequence shown here is derived from an EMBL/GenBank/DDBJ whole genome shotgun (WGS) entry which is preliminary data.</text>
</comment>
<reference evidence="7 8" key="1">
    <citation type="submission" date="2024-02" db="EMBL/GenBank/DDBJ databases">
        <title>Chromosome-scale genome assembly of the rough periwinkle Littorina saxatilis.</title>
        <authorList>
            <person name="De Jode A."/>
            <person name="Faria R."/>
            <person name="Formenti G."/>
            <person name="Sims Y."/>
            <person name="Smith T.P."/>
            <person name="Tracey A."/>
            <person name="Wood J.M.D."/>
            <person name="Zagrodzka Z.B."/>
            <person name="Johannesson K."/>
            <person name="Butlin R.K."/>
            <person name="Leder E.H."/>
        </authorList>
    </citation>
    <scope>NUCLEOTIDE SEQUENCE [LARGE SCALE GENOMIC DNA]</scope>
    <source>
        <strain evidence="7">Snail1</strain>
        <tissue evidence="7">Muscle</tissue>
    </source>
</reference>
<dbReference type="Gene3D" id="2.60.40.10">
    <property type="entry name" value="Immunoglobulins"/>
    <property type="match status" value="3"/>
</dbReference>
<dbReference type="InterPro" id="IPR013098">
    <property type="entry name" value="Ig_I-set"/>
</dbReference>